<dbReference type="Proteomes" id="UP000276349">
    <property type="component" value="Unassembled WGS sequence"/>
</dbReference>
<accession>A0A3S0I053</accession>
<evidence type="ECO:0000313" key="3">
    <source>
        <dbReference type="EMBL" id="RTQ91830.1"/>
    </source>
</evidence>
<dbReference type="Pfam" id="PF00665">
    <property type="entry name" value="rve"/>
    <property type="match status" value="1"/>
</dbReference>
<dbReference type="InterPro" id="IPR036397">
    <property type="entry name" value="RNaseH_sf"/>
</dbReference>
<dbReference type="Pfam" id="PF20310">
    <property type="entry name" value="HTH_Tnp_2"/>
    <property type="match status" value="1"/>
</dbReference>
<dbReference type="GO" id="GO:0015074">
    <property type="term" value="P:DNA integration"/>
    <property type="evidence" value="ECO:0007669"/>
    <property type="project" value="InterPro"/>
</dbReference>
<comment type="function">
    <text evidence="1">Involved in the transposition of the insertion sequence.</text>
</comment>
<reference evidence="3 4" key="1">
    <citation type="submission" date="2018-12" db="EMBL/GenBank/DDBJ databases">
        <authorList>
            <person name="Yu L."/>
        </authorList>
    </citation>
    <scope>NUCLEOTIDE SEQUENCE [LARGE SCALE GENOMIC DNA]</scope>
    <source>
        <strain evidence="3 4">S5H2222</strain>
    </source>
</reference>
<dbReference type="EMBL" id="RXNR01000037">
    <property type="protein sequence ID" value="RTQ91830.1"/>
    <property type="molecule type" value="Genomic_DNA"/>
</dbReference>
<dbReference type="GO" id="GO:0003676">
    <property type="term" value="F:nucleic acid binding"/>
    <property type="evidence" value="ECO:0007669"/>
    <property type="project" value="InterPro"/>
</dbReference>
<dbReference type="PROSITE" id="PS50994">
    <property type="entry name" value="INTEGRASE"/>
    <property type="match status" value="1"/>
</dbReference>
<dbReference type="Pfam" id="PF13276">
    <property type="entry name" value="HTH_21"/>
    <property type="match status" value="1"/>
</dbReference>
<dbReference type="InterPro" id="IPR048020">
    <property type="entry name" value="Transpos_IS3"/>
</dbReference>
<dbReference type="SUPFAM" id="SSF53098">
    <property type="entry name" value="Ribonuclease H-like"/>
    <property type="match status" value="1"/>
</dbReference>
<feature type="domain" description="Integrase catalytic" evidence="2">
    <location>
        <begin position="276"/>
        <end position="440"/>
    </location>
</feature>
<dbReference type="InterPro" id="IPR012337">
    <property type="entry name" value="RNaseH-like_sf"/>
</dbReference>
<dbReference type="PANTHER" id="PTHR46889:SF4">
    <property type="entry name" value="TRANSPOSASE INSO FOR INSERTION SEQUENCE ELEMENT IS911B-RELATED"/>
    <property type="match status" value="1"/>
</dbReference>
<gene>
    <name evidence="3" type="ORF">EKG35_12905</name>
</gene>
<dbReference type="AlphaFoldDB" id="A0A3S0I053"/>
<dbReference type="PANTHER" id="PTHR46889">
    <property type="entry name" value="TRANSPOSASE INSF FOR INSERTION SEQUENCE IS3B-RELATED"/>
    <property type="match status" value="1"/>
</dbReference>
<name>A0A3S0I053_9BACI</name>
<dbReference type="InterPro" id="IPR025948">
    <property type="entry name" value="HTH-like_dom"/>
</dbReference>
<dbReference type="Gene3D" id="3.30.420.10">
    <property type="entry name" value="Ribonuclease H-like superfamily/Ribonuclease H"/>
    <property type="match status" value="1"/>
</dbReference>
<dbReference type="InterPro" id="IPR050900">
    <property type="entry name" value="Transposase_IS3/IS150/IS904"/>
</dbReference>
<protein>
    <submittedName>
        <fullName evidence="3">IS3 family transposase</fullName>
    </submittedName>
</protein>
<organism evidence="3 4">
    <name type="scientific">Lysinibacillus telephonicus</name>
    <dbReference type="NCBI Taxonomy" id="1714840"/>
    <lineage>
        <taxon>Bacteria</taxon>
        <taxon>Bacillati</taxon>
        <taxon>Bacillota</taxon>
        <taxon>Bacilli</taxon>
        <taxon>Bacillales</taxon>
        <taxon>Bacillaceae</taxon>
        <taxon>Lysinibacillus</taxon>
    </lineage>
</organism>
<evidence type="ECO:0000313" key="4">
    <source>
        <dbReference type="Proteomes" id="UP000276349"/>
    </source>
</evidence>
<dbReference type="NCBIfam" id="NF033516">
    <property type="entry name" value="transpos_IS3"/>
    <property type="match status" value="1"/>
</dbReference>
<keyword evidence="4" id="KW-1185">Reference proteome</keyword>
<evidence type="ECO:0000256" key="1">
    <source>
        <dbReference type="ARBA" id="ARBA00002286"/>
    </source>
</evidence>
<comment type="caution">
    <text evidence="3">The sequence shown here is derived from an EMBL/GenBank/DDBJ whole genome shotgun (WGS) entry which is preliminary data.</text>
</comment>
<dbReference type="InterPro" id="IPR046929">
    <property type="entry name" value="HTH_Tnp"/>
</dbReference>
<dbReference type="OrthoDB" id="9781005at2"/>
<sequence length="442" mass="51909">MSKIIFSLKEIKTLEKNPNVQRVSERAITYTDTFKNTFLDEYLAGKLPRQIFEENGFDVDVIGIKRIEQSAYRWKRAYEKNGSIGLTDSRKSNTGRPLIRELTSSEIIERQEARIKLLEGQVELLKKLEVTERRLLNARESLDPSSIYQLIYETVEQNQFKRMTAYLCDLLEVSRSGYYSYLKAGSSRKAREQRDLEAKEIILKAFNRRGYKKGSRSIKMILENDFNLIFSRKKIQRIMKKYGIVYPYRKANPYKRMAKATKEHQVVSNKLNREFKQGVPGKVLLTDITYLPYNNNCMAYLSTVKDAATNEILAYHVSDRITLDIVTQTIHKLVKNKKIILHKNAFIHSDQGSHYTSPSYQKLLKKYGLGQSMSRRGNCWDNAPQESFFGHLKDEVDYQSSKTLKELKAKINHYMVYYNNYRYQWNLKKMTPIQYRNHLQIA</sequence>
<evidence type="ECO:0000259" key="2">
    <source>
        <dbReference type="PROSITE" id="PS50994"/>
    </source>
</evidence>
<dbReference type="Pfam" id="PF13333">
    <property type="entry name" value="rve_2"/>
    <property type="match status" value="1"/>
</dbReference>
<dbReference type="InterPro" id="IPR001584">
    <property type="entry name" value="Integrase_cat-core"/>
</dbReference>
<dbReference type="RefSeq" id="WP_126294881.1">
    <property type="nucleotide sequence ID" value="NZ_JAXUAO010000022.1"/>
</dbReference>
<proteinExistence type="predicted"/>